<dbReference type="Gramene" id="EFJ36686">
    <property type="protein sequence ID" value="EFJ36686"/>
    <property type="gene ID" value="SELMODRAFT_5766"/>
</dbReference>
<organism evidence="3">
    <name type="scientific">Selaginella moellendorffii</name>
    <name type="common">Spikemoss</name>
    <dbReference type="NCBI Taxonomy" id="88036"/>
    <lineage>
        <taxon>Eukaryota</taxon>
        <taxon>Viridiplantae</taxon>
        <taxon>Streptophyta</taxon>
        <taxon>Embryophyta</taxon>
        <taxon>Tracheophyta</taxon>
        <taxon>Lycopodiopsida</taxon>
        <taxon>Selaginellales</taxon>
        <taxon>Selaginellaceae</taxon>
        <taxon>Selaginella</taxon>
    </lineage>
</organism>
<feature type="domain" description="TRF2/HOY1 PH-like" evidence="1">
    <location>
        <begin position="8"/>
        <end position="123"/>
    </location>
</feature>
<feature type="non-terminal residue" evidence="2">
    <location>
        <position position="140"/>
    </location>
</feature>
<dbReference type="OMA" id="HYLEFPS"/>
<name>D8QTQ0_SELML</name>
<dbReference type="Pfam" id="PF24818">
    <property type="entry name" value="PH_TRF2_HOY1"/>
    <property type="match status" value="1"/>
</dbReference>
<protein>
    <recommendedName>
        <fullName evidence="1">TRF2/HOY1 PH-like domain-containing protein</fullName>
    </recommendedName>
</protein>
<reference evidence="2 3" key="1">
    <citation type="journal article" date="2011" name="Science">
        <title>The Selaginella genome identifies genetic changes associated with the evolution of vascular plants.</title>
        <authorList>
            <person name="Banks J.A."/>
            <person name="Nishiyama T."/>
            <person name="Hasebe M."/>
            <person name="Bowman J.L."/>
            <person name="Gribskov M."/>
            <person name="dePamphilis C."/>
            <person name="Albert V.A."/>
            <person name="Aono N."/>
            <person name="Aoyama T."/>
            <person name="Ambrose B.A."/>
            <person name="Ashton N.W."/>
            <person name="Axtell M.J."/>
            <person name="Barker E."/>
            <person name="Barker M.S."/>
            <person name="Bennetzen J.L."/>
            <person name="Bonawitz N.D."/>
            <person name="Chapple C."/>
            <person name="Cheng C."/>
            <person name="Correa L.G."/>
            <person name="Dacre M."/>
            <person name="DeBarry J."/>
            <person name="Dreyer I."/>
            <person name="Elias M."/>
            <person name="Engstrom E.M."/>
            <person name="Estelle M."/>
            <person name="Feng L."/>
            <person name="Finet C."/>
            <person name="Floyd S.K."/>
            <person name="Frommer W.B."/>
            <person name="Fujita T."/>
            <person name="Gramzow L."/>
            <person name="Gutensohn M."/>
            <person name="Harholt J."/>
            <person name="Hattori M."/>
            <person name="Heyl A."/>
            <person name="Hirai T."/>
            <person name="Hiwatashi Y."/>
            <person name="Ishikawa M."/>
            <person name="Iwata M."/>
            <person name="Karol K.G."/>
            <person name="Koehler B."/>
            <person name="Kolukisaoglu U."/>
            <person name="Kubo M."/>
            <person name="Kurata T."/>
            <person name="Lalonde S."/>
            <person name="Li K."/>
            <person name="Li Y."/>
            <person name="Litt A."/>
            <person name="Lyons E."/>
            <person name="Manning G."/>
            <person name="Maruyama T."/>
            <person name="Michael T.P."/>
            <person name="Mikami K."/>
            <person name="Miyazaki S."/>
            <person name="Morinaga S."/>
            <person name="Murata T."/>
            <person name="Mueller-Roeber B."/>
            <person name="Nelson D.R."/>
            <person name="Obara M."/>
            <person name="Oguri Y."/>
            <person name="Olmstead R.G."/>
            <person name="Onodera N."/>
            <person name="Petersen B.L."/>
            <person name="Pils B."/>
            <person name="Prigge M."/>
            <person name="Rensing S.A."/>
            <person name="Riano-Pachon D.M."/>
            <person name="Roberts A.W."/>
            <person name="Sato Y."/>
            <person name="Scheller H.V."/>
            <person name="Schulz B."/>
            <person name="Schulz C."/>
            <person name="Shakirov E.V."/>
            <person name="Shibagaki N."/>
            <person name="Shinohara N."/>
            <person name="Shippen D.E."/>
            <person name="Soerensen I."/>
            <person name="Sotooka R."/>
            <person name="Sugimoto N."/>
            <person name="Sugita M."/>
            <person name="Sumikawa N."/>
            <person name="Tanurdzic M."/>
            <person name="Theissen G."/>
            <person name="Ulvskov P."/>
            <person name="Wakazuki S."/>
            <person name="Weng J.K."/>
            <person name="Willats W.W."/>
            <person name="Wipf D."/>
            <person name="Wolf P.G."/>
            <person name="Yang L."/>
            <person name="Zimmer A.D."/>
            <person name="Zhu Q."/>
            <person name="Mitros T."/>
            <person name="Hellsten U."/>
            <person name="Loque D."/>
            <person name="Otillar R."/>
            <person name="Salamov A."/>
            <person name="Schmutz J."/>
            <person name="Shapiro H."/>
            <person name="Lindquist E."/>
            <person name="Lucas S."/>
            <person name="Rokhsar D."/>
            <person name="Grigoriev I.V."/>
        </authorList>
    </citation>
    <scope>NUCLEOTIDE SEQUENCE [LARGE SCALE GENOMIC DNA]</scope>
</reference>
<sequence>PDKVKASNIAAVSIEIGSWKRSAANEGEIVAKFYYAKRRLIWEILERGLMNKMEIQWGDVIGLHASLSEGTLIIEVSKPPVFYTEHDPQPRKHTVWHPAEDFTGGQASVCRLHTLRFACGVLNKHFERLMKYDERLRSIS</sequence>
<dbReference type="InParanoid" id="D8QTQ0"/>
<dbReference type="KEGG" id="smo:SELMODRAFT_5766"/>
<dbReference type="PANTHER" id="PTHR33494">
    <property type="entry name" value="OS02G0793800 PROTEIN"/>
    <property type="match status" value="1"/>
</dbReference>
<gene>
    <name evidence="2" type="ORF">SELMODRAFT_5766</name>
</gene>
<dbReference type="InterPro" id="IPR057939">
    <property type="entry name" value="TRF2_HOY1_PH"/>
</dbReference>
<dbReference type="AlphaFoldDB" id="D8QTQ0"/>
<dbReference type="PANTHER" id="PTHR33494:SF1">
    <property type="entry name" value="C2H2-TYPE DOMAIN-CONTAINING PROTEIN-RELATED"/>
    <property type="match status" value="1"/>
</dbReference>
<accession>D8QTQ0</accession>
<dbReference type="Proteomes" id="UP000001514">
    <property type="component" value="Unassembled WGS sequence"/>
</dbReference>
<feature type="non-terminal residue" evidence="2">
    <location>
        <position position="1"/>
    </location>
</feature>
<keyword evidence="3" id="KW-1185">Reference proteome</keyword>
<evidence type="ECO:0000313" key="3">
    <source>
        <dbReference type="Proteomes" id="UP000001514"/>
    </source>
</evidence>
<dbReference type="EMBL" id="GL377566">
    <property type="protein sequence ID" value="EFJ36686.1"/>
    <property type="molecule type" value="Genomic_DNA"/>
</dbReference>
<proteinExistence type="predicted"/>
<dbReference type="HOGENOM" id="CLU_109140_1_0_1"/>
<evidence type="ECO:0000259" key="1">
    <source>
        <dbReference type="Pfam" id="PF24818"/>
    </source>
</evidence>
<evidence type="ECO:0000313" key="2">
    <source>
        <dbReference type="EMBL" id="EFJ36686.1"/>
    </source>
</evidence>